<dbReference type="AlphaFoldDB" id="A0A226DQT9"/>
<dbReference type="PANTHER" id="PTHR42877:SF4">
    <property type="entry name" value="FAD_NAD(P)-BINDING DOMAIN-CONTAINING PROTEIN-RELATED"/>
    <property type="match status" value="1"/>
</dbReference>
<dbReference type="Gene3D" id="3.50.50.60">
    <property type="entry name" value="FAD/NAD(P)-binding domain"/>
    <property type="match status" value="2"/>
</dbReference>
<name>A0A226DQT9_FOLCA</name>
<comment type="cofactor">
    <cofactor evidence="5">
        <name>FAD</name>
        <dbReference type="ChEBI" id="CHEBI:57692"/>
    </cofactor>
</comment>
<dbReference type="EC" id="1.-.-.-" evidence="5"/>
<evidence type="ECO:0000256" key="5">
    <source>
        <dbReference type="RuleBase" id="RU361177"/>
    </source>
</evidence>
<evidence type="ECO:0000313" key="6">
    <source>
        <dbReference type="EMBL" id="OXA47563.1"/>
    </source>
</evidence>
<comment type="similarity">
    <text evidence="5">Belongs to the FMO family.</text>
</comment>
<protein>
    <recommendedName>
        <fullName evidence="5">Flavin-containing monooxygenase</fullName>
        <ecNumber evidence="5">1.-.-.-</ecNumber>
    </recommendedName>
</protein>
<keyword evidence="7" id="KW-1185">Reference proteome</keyword>
<keyword evidence="2 5" id="KW-0285">Flavoprotein</keyword>
<gene>
    <name evidence="6" type="ORF">Fcan01_17905</name>
</gene>
<dbReference type="GO" id="GO:0050660">
    <property type="term" value="F:flavin adenine dinucleotide binding"/>
    <property type="evidence" value="ECO:0007669"/>
    <property type="project" value="InterPro"/>
</dbReference>
<organism evidence="6 7">
    <name type="scientific">Folsomia candida</name>
    <name type="common">Springtail</name>
    <dbReference type="NCBI Taxonomy" id="158441"/>
    <lineage>
        <taxon>Eukaryota</taxon>
        <taxon>Metazoa</taxon>
        <taxon>Ecdysozoa</taxon>
        <taxon>Arthropoda</taxon>
        <taxon>Hexapoda</taxon>
        <taxon>Collembola</taxon>
        <taxon>Entomobryomorpha</taxon>
        <taxon>Isotomoidea</taxon>
        <taxon>Isotomidae</taxon>
        <taxon>Proisotominae</taxon>
        <taxon>Folsomia</taxon>
    </lineage>
</organism>
<keyword evidence="4 5" id="KW-0560">Oxidoreductase</keyword>
<sequence>MTLKICIIGAGFSGIAAGIQLKKQLNIEDYVIFDENEDVGGTWLVNKYPGCACDVGSHLYSYSFEPNPDWSWAYSPQAEIWRYIQSVAKKHDLYKNIKFGHKVNKASWDETINKWRVVVTNSATNDEAELIFDVVITGIGGFRVPHTPEEFKAFTGPRIHSARWDTSVKLEDKTVAVIGSGASAVQIIPNIVKKVKKLIVYQRHPAWVLPRMQFQMPDWLKWAFASVPGLREMYRSFIFWSNELIHPTFIQGSLMQKLGVGQKKKPLCLNLLRPYYSFVKFGAKLGDHYLNRKFADNPALLEKVRPNYELGCKRITPSNEYYPALAHPNVEVVRDKITKVGTNSITTENGDEKKIDVLILATGFKVQEFFSPLEIRVKGGMDLMELWREKGPTAYMGICTSVAPNWFMLLGPNTGIDHSSGIFTIECQLNYILQVIREMIERDSKVVCVKEFIEQGYMADMMADMKPMVWGTGCASYYVNYRGVVTALSPYSLISCWRHTRTLNENDFNFN</sequence>
<dbReference type="InterPro" id="IPR020946">
    <property type="entry name" value="Flavin_mOase-like"/>
</dbReference>
<dbReference type="GO" id="GO:0004499">
    <property type="term" value="F:N,N-dimethylaniline monooxygenase activity"/>
    <property type="evidence" value="ECO:0007669"/>
    <property type="project" value="InterPro"/>
</dbReference>
<reference evidence="6 7" key="1">
    <citation type="submission" date="2015-12" db="EMBL/GenBank/DDBJ databases">
        <title>The genome of Folsomia candida.</title>
        <authorList>
            <person name="Faddeeva A."/>
            <person name="Derks M.F."/>
            <person name="Anvar Y."/>
            <person name="Smit S."/>
            <person name="Van Straalen N."/>
            <person name="Roelofs D."/>
        </authorList>
    </citation>
    <scope>NUCLEOTIDE SEQUENCE [LARGE SCALE GENOMIC DNA]</scope>
    <source>
        <strain evidence="6 7">VU population</strain>
        <tissue evidence="6">Whole body</tissue>
    </source>
</reference>
<accession>A0A226DQT9</accession>
<comment type="caution">
    <text evidence="6">The sequence shown here is derived from an EMBL/GenBank/DDBJ whole genome shotgun (WGS) entry which is preliminary data.</text>
</comment>
<comment type="similarity">
    <text evidence="1">Belongs to the FAD-binding monooxygenase family.</text>
</comment>
<dbReference type="EMBL" id="LNIX01000013">
    <property type="protein sequence ID" value="OXA47563.1"/>
    <property type="molecule type" value="Genomic_DNA"/>
</dbReference>
<keyword evidence="3 5" id="KW-0274">FAD</keyword>
<evidence type="ECO:0000256" key="2">
    <source>
        <dbReference type="ARBA" id="ARBA00022630"/>
    </source>
</evidence>
<dbReference type="OrthoDB" id="66881at2759"/>
<dbReference type="GO" id="GO:0050661">
    <property type="term" value="F:NADP binding"/>
    <property type="evidence" value="ECO:0007669"/>
    <property type="project" value="InterPro"/>
</dbReference>
<dbReference type="Proteomes" id="UP000198287">
    <property type="component" value="Unassembled WGS sequence"/>
</dbReference>
<evidence type="ECO:0000256" key="4">
    <source>
        <dbReference type="ARBA" id="ARBA00023002"/>
    </source>
</evidence>
<evidence type="ECO:0000256" key="3">
    <source>
        <dbReference type="ARBA" id="ARBA00022827"/>
    </source>
</evidence>
<dbReference type="InterPro" id="IPR036188">
    <property type="entry name" value="FAD/NAD-bd_sf"/>
</dbReference>
<dbReference type="PANTHER" id="PTHR42877">
    <property type="entry name" value="L-ORNITHINE N(5)-MONOOXYGENASE-RELATED"/>
    <property type="match status" value="1"/>
</dbReference>
<evidence type="ECO:0000256" key="1">
    <source>
        <dbReference type="ARBA" id="ARBA00010139"/>
    </source>
</evidence>
<dbReference type="OMA" id="HGFPYTY"/>
<dbReference type="Pfam" id="PF00743">
    <property type="entry name" value="FMO-like"/>
    <property type="match status" value="1"/>
</dbReference>
<evidence type="ECO:0000313" key="7">
    <source>
        <dbReference type="Proteomes" id="UP000198287"/>
    </source>
</evidence>
<dbReference type="SUPFAM" id="SSF51905">
    <property type="entry name" value="FAD/NAD(P)-binding domain"/>
    <property type="match status" value="2"/>
</dbReference>
<dbReference type="InterPro" id="IPR051209">
    <property type="entry name" value="FAD-bind_Monooxygenase_sf"/>
</dbReference>
<keyword evidence="5 6" id="KW-0503">Monooxygenase</keyword>
<proteinExistence type="inferred from homology"/>